<dbReference type="Proteomes" id="UP001168478">
    <property type="component" value="Unassembled WGS sequence"/>
</dbReference>
<dbReference type="AlphaFoldDB" id="A0AAW7JJB0"/>
<organism evidence="2 4">
    <name type="scientific">Leyella lascolaii</name>
    <dbReference type="NCBI Taxonomy" id="1776379"/>
    <lineage>
        <taxon>Bacteria</taxon>
        <taxon>Pseudomonadati</taxon>
        <taxon>Bacteroidota</taxon>
        <taxon>Bacteroidia</taxon>
        <taxon>Bacteroidales</taxon>
        <taxon>Prevotellaceae</taxon>
        <taxon>Leyella</taxon>
    </lineage>
</organism>
<evidence type="ECO:0000313" key="3">
    <source>
        <dbReference type="Proteomes" id="UP001167831"/>
    </source>
</evidence>
<reference evidence="2" key="2">
    <citation type="submission" date="2023-08" db="EMBL/GenBank/DDBJ databases">
        <title>Identification and characterization of horizontal gene transfer across gut microbiota members of farm animals based on homology search.</title>
        <authorList>
            <person name="Schwarzerova J."/>
            <person name="Nykrynova M."/>
            <person name="Jureckova K."/>
            <person name="Cejkova D."/>
            <person name="Rychlik I."/>
        </authorList>
    </citation>
    <scope>NUCLEOTIDE SEQUENCE</scope>
    <source>
        <strain evidence="2">ET15</strain>
        <strain evidence="1">ET37</strain>
    </source>
</reference>
<reference evidence="2" key="1">
    <citation type="submission" date="2023-06" db="EMBL/GenBank/DDBJ databases">
        <authorList>
            <person name="Zeman M."/>
            <person name="Kubasova T."/>
            <person name="Jahodarova E."/>
            <person name="Nykrynova M."/>
            <person name="Rychlik I."/>
        </authorList>
    </citation>
    <scope>NUCLEOTIDE SEQUENCE</scope>
    <source>
        <strain evidence="2">ET15</strain>
        <strain evidence="1">ET37</strain>
    </source>
</reference>
<dbReference type="Gene3D" id="3.40.50.300">
    <property type="entry name" value="P-loop containing nucleotide triphosphate hydrolases"/>
    <property type="match status" value="1"/>
</dbReference>
<accession>A0AAW7JJB0</accession>
<proteinExistence type="predicted"/>
<evidence type="ECO:0000313" key="1">
    <source>
        <dbReference type="EMBL" id="MDN0023298.1"/>
    </source>
</evidence>
<dbReference type="EMBL" id="JAUEIF010000010">
    <property type="protein sequence ID" value="MDN0025939.1"/>
    <property type="molecule type" value="Genomic_DNA"/>
</dbReference>
<keyword evidence="3" id="KW-1185">Reference proteome</keyword>
<dbReference type="InterPro" id="IPR027417">
    <property type="entry name" value="P-loop_NTPase"/>
</dbReference>
<evidence type="ECO:0000313" key="2">
    <source>
        <dbReference type="EMBL" id="MDN0025939.1"/>
    </source>
</evidence>
<protein>
    <submittedName>
        <fullName evidence="2">Uncharacterized protein</fullName>
    </submittedName>
</protein>
<name>A0AAW7JJB0_9BACT</name>
<gene>
    <name evidence="1" type="ORF">QVN81_09735</name>
    <name evidence="2" type="ORF">QVN84_10480</name>
</gene>
<comment type="caution">
    <text evidence="2">The sequence shown here is derived from an EMBL/GenBank/DDBJ whole genome shotgun (WGS) entry which is preliminary data.</text>
</comment>
<sequence>MTLAWSMEKDIRIHYNNGKVRTGINGLDELLYGGLQLQTVTYQCKGVETSDVRPLTISIVGDTGTSRSMLAMQFLHGITKSLME</sequence>
<dbReference type="RefSeq" id="WP_289825707.1">
    <property type="nucleotide sequence ID" value="NZ_JAUEIE010000010.1"/>
</dbReference>
<dbReference type="EMBL" id="JAUEIE010000010">
    <property type="protein sequence ID" value="MDN0023298.1"/>
    <property type="molecule type" value="Genomic_DNA"/>
</dbReference>
<dbReference type="Proteomes" id="UP001167831">
    <property type="component" value="Unassembled WGS sequence"/>
</dbReference>
<evidence type="ECO:0000313" key="4">
    <source>
        <dbReference type="Proteomes" id="UP001168478"/>
    </source>
</evidence>